<dbReference type="SUPFAM" id="SSF57850">
    <property type="entry name" value="RING/U-box"/>
    <property type="match status" value="1"/>
</dbReference>
<dbReference type="InterPro" id="IPR001878">
    <property type="entry name" value="Znf_CCHC"/>
</dbReference>
<keyword evidence="4" id="KW-0862">Zinc</keyword>
<dbReference type="InterPro" id="IPR025829">
    <property type="entry name" value="Zn_knuckle_CX2CX3GHX4C"/>
</dbReference>
<evidence type="ECO:0000313" key="10">
    <source>
        <dbReference type="EMBL" id="KAG0521861.1"/>
    </source>
</evidence>
<dbReference type="AlphaFoldDB" id="A0A921U8Q4"/>
<dbReference type="GO" id="GO:0016567">
    <property type="term" value="P:protein ubiquitination"/>
    <property type="evidence" value="ECO:0007669"/>
    <property type="project" value="InterPro"/>
</dbReference>
<keyword evidence="3 6" id="KW-0863">Zinc-finger</keyword>
<dbReference type="Gene3D" id="3.10.20.90">
    <property type="entry name" value="Phosphatidylinositol 3-kinase Catalytic Subunit, Chain A, domain 1"/>
    <property type="match status" value="1"/>
</dbReference>
<reference evidence="10" key="1">
    <citation type="journal article" date="2019" name="BMC Genomics">
        <title>A new reference genome for Sorghum bicolor reveals high levels of sequence similarity between sweet and grain genotypes: implications for the genetics of sugar metabolism.</title>
        <authorList>
            <person name="Cooper E.A."/>
            <person name="Brenton Z.W."/>
            <person name="Flinn B.S."/>
            <person name="Jenkins J."/>
            <person name="Shu S."/>
            <person name="Flowers D."/>
            <person name="Luo F."/>
            <person name="Wang Y."/>
            <person name="Xia P."/>
            <person name="Barry K."/>
            <person name="Daum C."/>
            <person name="Lipzen A."/>
            <person name="Yoshinaga Y."/>
            <person name="Schmutz J."/>
            <person name="Saski C."/>
            <person name="Vermerris W."/>
            <person name="Kresovich S."/>
        </authorList>
    </citation>
    <scope>NUCLEOTIDE SEQUENCE</scope>
</reference>
<dbReference type="PANTHER" id="PTHR15439">
    <property type="entry name" value="RETINOBLASTOMA-BINDING PROTEIN 6"/>
    <property type="match status" value="1"/>
</dbReference>
<dbReference type="InterPro" id="IPR013083">
    <property type="entry name" value="Znf_RING/FYVE/PHD"/>
</dbReference>
<dbReference type="Pfam" id="PF13696">
    <property type="entry name" value="zf-CCHC_2"/>
    <property type="match status" value="2"/>
</dbReference>
<feature type="compositionally biased region" description="Basic and acidic residues" evidence="7">
    <location>
        <begin position="667"/>
        <end position="677"/>
    </location>
</feature>
<evidence type="ECO:0000256" key="5">
    <source>
        <dbReference type="ARBA" id="ARBA00023242"/>
    </source>
</evidence>
<dbReference type="Pfam" id="PF08783">
    <property type="entry name" value="DWNN"/>
    <property type="match status" value="1"/>
</dbReference>
<dbReference type="EMBL" id="CM027687">
    <property type="protein sequence ID" value="KAG0521861.1"/>
    <property type="molecule type" value="Genomic_DNA"/>
</dbReference>
<accession>A0A921U8Q4</accession>
<dbReference type="SMART" id="SM00343">
    <property type="entry name" value="ZnF_C2HC"/>
    <property type="match status" value="2"/>
</dbReference>
<evidence type="ECO:0000256" key="3">
    <source>
        <dbReference type="ARBA" id="ARBA00022771"/>
    </source>
</evidence>
<feature type="domain" description="CCHC-type" evidence="8">
    <location>
        <begin position="209"/>
        <end position="224"/>
    </location>
</feature>
<evidence type="ECO:0000256" key="4">
    <source>
        <dbReference type="ARBA" id="ARBA00022833"/>
    </source>
</evidence>
<evidence type="ECO:0000259" key="8">
    <source>
        <dbReference type="PROSITE" id="PS50158"/>
    </source>
</evidence>
<dbReference type="SUPFAM" id="SSF57756">
    <property type="entry name" value="Retrovirus zinc finger-like domains"/>
    <property type="match status" value="1"/>
</dbReference>
<reference evidence="10" key="2">
    <citation type="submission" date="2020-10" db="EMBL/GenBank/DDBJ databases">
        <authorList>
            <person name="Cooper E.A."/>
            <person name="Brenton Z.W."/>
            <person name="Flinn B.S."/>
            <person name="Jenkins J."/>
            <person name="Shu S."/>
            <person name="Flowers D."/>
            <person name="Luo F."/>
            <person name="Wang Y."/>
            <person name="Xia P."/>
            <person name="Barry K."/>
            <person name="Daum C."/>
            <person name="Lipzen A."/>
            <person name="Yoshinaga Y."/>
            <person name="Schmutz J."/>
            <person name="Saski C."/>
            <person name="Vermerris W."/>
            <person name="Kresovich S."/>
        </authorList>
    </citation>
    <scope>NUCLEOTIDE SEQUENCE</scope>
</reference>
<sequence>MGVVHYRYRSGVQTFSLPIPGAFASVADLKRLIAATARHGSGRTRGRGPRDGIALCDPRTGQEYVDEDTMIPQNSTVLVHRIARLSTDVIQIAGSLTDAITASPIILENDEVASNKPVTESMQKSGAFTGTDDEEITAIRTVINAAEIKWGGSLSGGGYDGGQLGHHCGRPMEGEAPPPDYVCRVCCIPGHFIWQCPTGSKPPPPGYICHKCGVPGHFIHSCPNEIRVKSCSRKKNSCPNYGNRKYDSRRTSSLIPIVSSFDDVILAELAQDMSSSVADSLPAELHCPLCKKVMIDAMLSSKCCYDSFCDKCIRDYIITQSKCLCGVEILADDLIPNPTLRITISSLLSSRAGGLSSGTGNLASSNSSNLDGNSVTASAVLKWDTKQQMDSAPSATTEGSCLVTACKNPVEKSTHSDLQSKTEETEKTSVKKTKAAAGATETFPEPRCQKQLEPDGVAIVSGKLEQKVVRTKQKKAGATGNVNTNCAEYGFNSPFEPPCYDSLFGLGGQPWGANPYMYYMNMPSFSYPLGPYNVNDISNLPLHGPGLQGYPAVPAIHYSNEFQPRDLQDTEASAHARQSKRSKGAGPRSHKPERYRPHTSTQKGGSKRGGRSFKETTTLDSSIESDDYEELHGQKKVGAHPTTSPRDGGQRRHDQDSSISELPDNNEEPHGREEARARSRSPRSSSRHSYKRHAYEGSTTSSADDADEEINFKRRW</sequence>
<dbReference type="InterPro" id="IPR036875">
    <property type="entry name" value="Znf_CCHC_sf"/>
</dbReference>
<evidence type="ECO:0008006" key="12">
    <source>
        <dbReference type="Google" id="ProtNLM"/>
    </source>
</evidence>
<dbReference type="Proteomes" id="UP000807115">
    <property type="component" value="Chromosome 8"/>
</dbReference>
<dbReference type="Gene3D" id="4.10.60.10">
    <property type="entry name" value="Zinc finger, CCHC-type"/>
    <property type="match status" value="1"/>
</dbReference>
<dbReference type="SMART" id="SM01180">
    <property type="entry name" value="DWNN"/>
    <property type="match status" value="1"/>
</dbReference>
<feature type="compositionally biased region" description="Basic residues" evidence="7">
    <location>
        <begin position="577"/>
        <end position="589"/>
    </location>
</feature>
<feature type="domain" description="DWNN" evidence="9">
    <location>
        <begin position="4"/>
        <end position="83"/>
    </location>
</feature>
<protein>
    <recommendedName>
        <fullName evidence="12">CCHC-type domain-containing protein</fullName>
    </recommendedName>
</protein>
<dbReference type="Gene3D" id="3.30.40.10">
    <property type="entry name" value="Zinc/RING finger domain, C3HC4 (zinc finger)"/>
    <property type="match status" value="1"/>
</dbReference>
<evidence type="ECO:0000256" key="2">
    <source>
        <dbReference type="ARBA" id="ARBA00022723"/>
    </source>
</evidence>
<dbReference type="GO" id="GO:0006397">
    <property type="term" value="P:mRNA processing"/>
    <property type="evidence" value="ECO:0007669"/>
    <property type="project" value="InterPro"/>
</dbReference>
<keyword evidence="2" id="KW-0479">Metal-binding</keyword>
<dbReference type="GO" id="GO:0003676">
    <property type="term" value="F:nucleic acid binding"/>
    <property type="evidence" value="ECO:0007669"/>
    <property type="project" value="InterPro"/>
</dbReference>
<feature type="compositionally biased region" description="Basic and acidic residues" evidence="7">
    <location>
        <begin position="413"/>
        <end position="429"/>
    </location>
</feature>
<dbReference type="GO" id="GO:0008270">
    <property type="term" value="F:zinc ion binding"/>
    <property type="evidence" value="ECO:0007669"/>
    <property type="project" value="UniProtKB-KW"/>
</dbReference>
<organism evidence="10 11">
    <name type="scientific">Sorghum bicolor</name>
    <name type="common">Sorghum</name>
    <name type="synonym">Sorghum vulgare</name>
    <dbReference type="NCBI Taxonomy" id="4558"/>
    <lineage>
        <taxon>Eukaryota</taxon>
        <taxon>Viridiplantae</taxon>
        <taxon>Streptophyta</taxon>
        <taxon>Embryophyta</taxon>
        <taxon>Tracheophyta</taxon>
        <taxon>Spermatophyta</taxon>
        <taxon>Magnoliopsida</taxon>
        <taxon>Liliopsida</taxon>
        <taxon>Poales</taxon>
        <taxon>Poaceae</taxon>
        <taxon>PACMAD clade</taxon>
        <taxon>Panicoideae</taxon>
        <taxon>Andropogonodae</taxon>
        <taxon>Andropogoneae</taxon>
        <taxon>Sorghinae</taxon>
        <taxon>Sorghum</taxon>
    </lineage>
</organism>
<feature type="compositionally biased region" description="Basic residues" evidence="7">
    <location>
        <begin position="678"/>
        <end position="692"/>
    </location>
</feature>
<dbReference type="GO" id="GO:0005634">
    <property type="term" value="C:nucleus"/>
    <property type="evidence" value="ECO:0007669"/>
    <property type="project" value="UniProtKB-SubCell"/>
</dbReference>
<comment type="subcellular location">
    <subcellularLocation>
        <location evidence="1">Nucleus</location>
    </subcellularLocation>
</comment>
<keyword evidence="5" id="KW-0539">Nucleus</keyword>
<dbReference type="GO" id="GO:0061630">
    <property type="term" value="F:ubiquitin protein ligase activity"/>
    <property type="evidence" value="ECO:0007669"/>
    <property type="project" value="InterPro"/>
</dbReference>
<feature type="region of interest" description="Disordered" evidence="7">
    <location>
        <begin position="413"/>
        <end position="443"/>
    </location>
</feature>
<proteinExistence type="predicted"/>
<comment type="caution">
    <text evidence="10">The sequence shown here is derived from an EMBL/GenBank/DDBJ whole genome shotgun (WGS) entry which is preliminary data.</text>
</comment>
<dbReference type="PROSITE" id="PS51282">
    <property type="entry name" value="DWNN"/>
    <property type="match status" value="1"/>
</dbReference>
<dbReference type="PROSITE" id="PS50158">
    <property type="entry name" value="ZF_CCHC"/>
    <property type="match status" value="1"/>
</dbReference>
<dbReference type="InterPro" id="IPR014891">
    <property type="entry name" value="DWNN_domain"/>
</dbReference>
<evidence type="ECO:0000256" key="1">
    <source>
        <dbReference type="ARBA" id="ARBA00004123"/>
    </source>
</evidence>
<feature type="region of interest" description="Disordered" evidence="7">
    <location>
        <begin position="568"/>
        <end position="716"/>
    </location>
</feature>
<evidence type="ECO:0000256" key="6">
    <source>
        <dbReference type="PROSITE-ProRule" id="PRU00047"/>
    </source>
</evidence>
<evidence type="ECO:0000313" key="11">
    <source>
        <dbReference type="Proteomes" id="UP000807115"/>
    </source>
</evidence>
<dbReference type="InterPro" id="IPR033489">
    <property type="entry name" value="RBBP6"/>
</dbReference>
<dbReference type="PANTHER" id="PTHR15439:SF6">
    <property type="entry name" value="OS03G0659400 PROTEIN"/>
    <property type="match status" value="1"/>
</dbReference>
<dbReference type="CDD" id="cd16620">
    <property type="entry name" value="vRING-HC-C4C4_RBBP6"/>
    <property type="match status" value="1"/>
</dbReference>
<evidence type="ECO:0000256" key="7">
    <source>
        <dbReference type="SAM" id="MobiDB-lite"/>
    </source>
</evidence>
<gene>
    <name evidence="10" type="ORF">BDA96_08G197900</name>
</gene>
<name>A0A921U8Q4_SORBI</name>
<evidence type="ECO:0000259" key="9">
    <source>
        <dbReference type="PROSITE" id="PS51282"/>
    </source>
</evidence>